<dbReference type="eggNOG" id="ENOG502RXHN">
    <property type="taxonomic scope" value="Eukaryota"/>
</dbReference>
<dbReference type="HOGENOM" id="CLU_631895_0_0_1"/>
<gene>
    <name evidence="2" type="ORF">GQ26_0080060</name>
</gene>
<name>A0A093XWX3_TALMA</name>
<dbReference type="AlphaFoldDB" id="A0A093XWX3"/>
<accession>A0A093XWX3</accession>
<dbReference type="EMBL" id="JPOX01000008">
    <property type="protein sequence ID" value="KFX49758.1"/>
    <property type="molecule type" value="Genomic_DNA"/>
</dbReference>
<proteinExistence type="predicted"/>
<feature type="compositionally biased region" description="Basic and acidic residues" evidence="1">
    <location>
        <begin position="320"/>
        <end position="339"/>
    </location>
</feature>
<organism evidence="2">
    <name type="scientific">Talaromyces marneffei PM1</name>
    <dbReference type="NCBI Taxonomy" id="1077442"/>
    <lineage>
        <taxon>Eukaryota</taxon>
        <taxon>Fungi</taxon>
        <taxon>Dikarya</taxon>
        <taxon>Ascomycota</taxon>
        <taxon>Pezizomycotina</taxon>
        <taxon>Eurotiomycetes</taxon>
        <taxon>Eurotiomycetidae</taxon>
        <taxon>Eurotiales</taxon>
        <taxon>Trichocomaceae</taxon>
        <taxon>Talaromyces</taxon>
        <taxon>Talaromyces sect. Talaromyces</taxon>
    </lineage>
</organism>
<reference evidence="2" key="1">
    <citation type="journal article" date="2014" name="PLoS Genet.">
        <title>Signature Gene Expression Reveals Novel Clues to the Molecular Mechanisms of Dimorphic Transition in Penicillium marneffei.</title>
        <authorList>
            <person name="Yang E."/>
            <person name="Wang G."/>
            <person name="Cai J."/>
            <person name="Woo P.C."/>
            <person name="Lau S.K."/>
            <person name="Yuen K.-Y."/>
            <person name="Chow W.-N."/>
            <person name="Lin X."/>
        </authorList>
    </citation>
    <scope>NUCLEOTIDE SEQUENCE [LARGE SCALE GENOMIC DNA]</scope>
    <source>
        <strain evidence="2">PM1</strain>
    </source>
</reference>
<evidence type="ECO:0000313" key="2">
    <source>
        <dbReference type="EMBL" id="KFX49758.1"/>
    </source>
</evidence>
<feature type="region of interest" description="Disordered" evidence="1">
    <location>
        <begin position="319"/>
        <end position="370"/>
    </location>
</feature>
<evidence type="ECO:0000256" key="1">
    <source>
        <dbReference type="SAM" id="MobiDB-lite"/>
    </source>
</evidence>
<feature type="compositionally biased region" description="Acidic residues" evidence="1">
    <location>
        <begin position="340"/>
        <end position="362"/>
    </location>
</feature>
<protein>
    <submittedName>
        <fullName evidence="2">Uncharacterized protein</fullName>
    </submittedName>
</protein>
<comment type="caution">
    <text evidence="2">The sequence shown here is derived from an EMBL/GenBank/DDBJ whole genome shotgun (WGS) entry which is preliminary data.</text>
</comment>
<sequence length="434" mass="48517">MISFLRSSRKRYVISSPFSRVLIVLVRLLSRAYFGIFTRWRYERNTALFIPVVAMASDYPEDSFGIDLVPAEGERGFHTKINPQQPFQRSTIHEDRRALAIKCSLVDVIHGRWCADGDDNDYYATLLVLDFLFDVGNKLGRRIKSAKITVTFYGESDDDDHPGVVNISLNGSYSLLPTTQSETITNGLTASASANVLSAGQLSLGKKLQQNNHGVTCLIGVDWDPANAVEWKLQENATLKTGLPATLRAGILLKRESMENFNLASVSMLYLIRARCGRLQNTPDSGHVEQLLLAEGAVRFRLLSVNYLSTQKAVKMSSKKAYDEHVMDDVEDDSVKELDRDDDSTGSEGSDDDDSSEDEKQLEDDNPKLKRLQEIVKTIKSKKIDWDNPKEYFGGKNHQGKYSSHVTELSEGGDESILHLIVKDDDATAMRPKS</sequence>